<organism evidence="1 2">
    <name type="scientific">Durusdinium trenchii</name>
    <dbReference type="NCBI Taxonomy" id="1381693"/>
    <lineage>
        <taxon>Eukaryota</taxon>
        <taxon>Sar</taxon>
        <taxon>Alveolata</taxon>
        <taxon>Dinophyceae</taxon>
        <taxon>Suessiales</taxon>
        <taxon>Symbiodiniaceae</taxon>
        <taxon>Durusdinium</taxon>
    </lineage>
</organism>
<evidence type="ECO:0000313" key="1">
    <source>
        <dbReference type="EMBL" id="CAK8995633.1"/>
    </source>
</evidence>
<keyword evidence="2" id="KW-1185">Reference proteome</keyword>
<evidence type="ECO:0000313" key="2">
    <source>
        <dbReference type="Proteomes" id="UP001642464"/>
    </source>
</evidence>
<dbReference type="Proteomes" id="UP001642464">
    <property type="component" value="Unassembled WGS sequence"/>
</dbReference>
<accession>A0ABP0I093</accession>
<comment type="caution">
    <text evidence="1">The sequence shown here is derived from an EMBL/GenBank/DDBJ whole genome shotgun (WGS) entry which is preliminary data.</text>
</comment>
<sequence length="355" mass="40088">MNDAAPANVLHYAGPLSSEPLVLQVVRPLQATDAKVDPTCDVTPSGHPVEIAAHVAEGQVLLTLRVAAAETTEDDELQIAITCRNQSIADCTVILRRTACVIGSALIERGRESVPVRYHTVAALQWYGWRRFSEYVGLKRTSFPESLRGGWGSCLLIKTGEARKMDEEWHRFDAFLRDRLHPFMSRLEVRLPVTPALPASTFDEMTEEERTGLTADSPTLVGSFLGGELVEAESFEQLVQHSPDTARCVDVIDRLFAVMHPWYSDAATRPLKDWKKRIRFTDDGKYLLSGKFDFTEQADRVRYREPLAWDVDFISQDHLRKHLLGKEDARDGLLYKLADIECRFSLTHGDLHTRN</sequence>
<reference evidence="1 2" key="1">
    <citation type="submission" date="2024-02" db="EMBL/GenBank/DDBJ databases">
        <authorList>
            <person name="Chen Y."/>
            <person name="Shah S."/>
            <person name="Dougan E. K."/>
            <person name="Thang M."/>
            <person name="Chan C."/>
        </authorList>
    </citation>
    <scope>NUCLEOTIDE SEQUENCE [LARGE SCALE GENOMIC DNA]</scope>
</reference>
<feature type="non-terminal residue" evidence="1">
    <location>
        <position position="355"/>
    </location>
</feature>
<proteinExistence type="predicted"/>
<dbReference type="EMBL" id="CAXAMM010002302">
    <property type="protein sequence ID" value="CAK8995633.1"/>
    <property type="molecule type" value="Genomic_DNA"/>
</dbReference>
<name>A0ABP0I093_9DINO</name>
<gene>
    <name evidence="1" type="ORF">SCF082_LOCUS4445</name>
</gene>
<protein>
    <submittedName>
        <fullName evidence="1">Uncharacterized protein</fullName>
    </submittedName>
</protein>